<dbReference type="PANTHER" id="PTHR42681:SF1">
    <property type="entry name" value="MALONYL-COA-ACYL CARRIER PROTEIN TRANSACYLASE, MITOCHONDRIAL"/>
    <property type="match status" value="1"/>
</dbReference>
<dbReference type="RefSeq" id="WP_111000257.1">
    <property type="nucleotide sequence ID" value="NZ_QKTW01000022.1"/>
</dbReference>
<dbReference type="Pfam" id="PF03060">
    <property type="entry name" value="NMO"/>
    <property type="match status" value="1"/>
</dbReference>
<name>A0A2W2B798_9BACT</name>
<proteinExistence type="predicted"/>
<dbReference type="InterPro" id="IPR016036">
    <property type="entry name" value="Malonyl_transacylase_ACP-bd"/>
</dbReference>
<dbReference type="Pfam" id="PF00698">
    <property type="entry name" value="Acyl_transf_1"/>
    <property type="match status" value="1"/>
</dbReference>
<protein>
    <recommendedName>
        <fullName evidence="1">[acyl-carrier-protein] S-malonyltransferase</fullName>
        <ecNumber evidence="1">2.3.1.39</ecNumber>
    </recommendedName>
</protein>
<dbReference type="InterPro" id="IPR016035">
    <property type="entry name" value="Acyl_Trfase/lysoPLipase"/>
</dbReference>
<dbReference type="InterPro" id="IPR013785">
    <property type="entry name" value="Aldolase_TIM"/>
</dbReference>
<evidence type="ECO:0000256" key="3">
    <source>
        <dbReference type="ARBA" id="ARBA00023315"/>
    </source>
</evidence>
<dbReference type="NCBIfam" id="TIGR02814">
    <property type="entry name" value="pfaD_fam"/>
    <property type="match status" value="1"/>
</dbReference>
<dbReference type="Pfam" id="PF21607">
    <property type="entry name" value="FabD_helical_ins"/>
    <property type="match status" value="1"/>
</dbReference>
<dbReference type="CDD" id="cd04742">
    <property type="entry name" value="NPD_FabD"/>
    <property type="match status" value="1"/>
</dbReference>
<dbReference type="InterPro" id="IPR014043">
    <property type="entry name" value="Acyl_transferase_dom"/>
</dbReference>
<gene>
    <name evidence="6" type="primary">fabD</name>
    <name evidence="6" type="ORF">DN068_17690</name>
</gene>
<evidence type="ECO:0000313" key="6">
    <source>
        <dbReference type="EMBL" id="PZF71887.1"/>
    </source>
</evidence>
<evidence type="ECO:0000313" key="7">
    <source>
        <dbReference type="Proteomes" id="UP000248745"/>
    </source>
</evidence>
<dbReference type="GO" id="GO:0006633">
    <property type="term" value="P:fatty acid biosynthetic process"/>
    <property type="evidence" value="ECO:0007669"/>
    <property type="project" value="TreeGrafter"/>
</dbReference>
<keyword evidence="2 6" id="KW-0808">Transferase</keyword>
<dbReference type="Proteomes" id="UP000248745">
    <property type="component" value="Unassembled WGS sequence"/>
</dbReference>
<evidence type="ECO:0000256" key="4">
    <source>
        <dbReference type="ARBA" id="ARBA00048462"/>
    </source>
</evidence>
<evidence type="ECO:0000256" key="1">
    <source>
        <dbReference type="ARBA" id="ARBA00013258"/>
    </source>
</evidence>
<sequence>MKIFLFPGQGSQIRGMGGELFPKYPELVAAANEILGYDVVSLCLRDPDRCLNKTQFTQPALYVVSALSYLDRTATESKPDYLLGHSFGEYVALFAAGAFSFETGLKLVRKRAELMSNNSGGGSMAALLGMNIDQVSALLKEHRYDSIDIANHNSYEQIVITGPTEDIISAQQVFEDNDIKLYFPLNVSGAFHSRYMKDAAAEFGRFAAGFKFNPLQIPVIANVTARPYKNREIPELLQQQVMGQVRWYESVSYLLKKGVTEFYEIGPGDVLKKMQAYIEKHPMFIAEDAKEIQPAASNTSVKDIAVTPESLGSSAFKKDYGVRYAYVTGAMVHGIASRELVVKMGKARLLGYFGTGGLRLHDIEAAILDIKEKLDQGEPFGMNLLNGPRQVETVALFMKHDIRNIEASAYMNVTPELVLLRIKGIQKNADGSIVTRTRIMAKLSRPEVATAFLSPAQSAVLNQLLMAGKLTAEEVALAAFVPMADDICVESDSGGHTDGGVAFTLLPSIMRLRDELKQRYGYKKDVRIGAAGGIGTPEAAAAAFIMGADFILTGSINQCTAESGMSSIAKDMLQEIEVQDTQYAPAGDMFEIGARVQVVRKGTFFPGRANKLYELYRNHNSLEEIDADTRAQIQQRYFKRSFDEVYEDVKAYYSSDEIAVAEKNPKQKMAYIFRWYFGYSNALALKGNETGKPDFQIHCGPALGAFNRWVKNTPLENWQNRHVDEIAEIMMTETAKLLTDRFRYWQTKIQ</sequence>
<dbReference type="EC" id="2.3.1.39" evidence="1"/>
<comment type="caution">
    <text evidence="6">The sequence shown here is derived from an EMBL/GenBank/DDBJ whole genome shotgun (WGS) entry which is preliminary data.</text>
</comment>
<evidence type="ECO:0000259" key="5">
    <source>
        <dbReference type="SMART" id="SM00827"/>
    </source>
</evidence>
<reference evidence="6 7" key="1">
    <citation type="submission" date="2018-06" db="EMBL/GenBank/DDBJ databases">
        <title>Mucibacter soli gen. nov., sp. nov., a new member of the family Chitinophagaceae producing mucin.</title>
        <authorList>
            <person name="Kim M.-K."/>
            <person name="Park S."/>
            <person name="Kim T.-S."/>
            <person name="Joung Y."/>
            <person name="Han J.-H."/>
            <person name="Kim S.B."/>
        </authorList>
    </citation>
    <scope>NUCLEOTIDE SEQUENCE [LARGE SCALE GENOMIC DNA]</scope>
    <source>
        <strain evidence="6 7">R1-15</strain>
    </source>
</reference>
<dbReference type="InterPro" id="IPR049489">
    <property type="entry name" value="FabD-like_helical_ins"/>
</dbReference>
<dbReference type="InterPro" id="IPR050858">
    <property type="entry name" value="Mal-CoA-ACP_Trans/PKS_FabD"/>
</dbReference>
<accession>A0A2W2B798</accession>
<dbReference type="Gene3D" id="3.40.366.10">
    <property type="entry name" value="Malonyl-Coenzyme A Acyl Carrier Protein, domain 2"/>
    <property type="match status" value="1"/>
</dbReference>
<dbReference type="Gene3D" id="3.20.20.70">
    <property type="entry name" value="Aldolase class I"/>
    <property type="match status" value="1"/>
</dbReference>
<dbReference type="PANTHER" id="PTHR42681">
    <property type="entry name" value="MALONYL-COA-ACYL CARRIER PROTEIN TRANSACYLASE, MITOCHONDRIAL"/>
    <property type="match status" value="1"/>
</dbReference>
<dbReference type="SMART" id="SM00827">
    <property type="entry name" value="PKS_AT"/>
    <property type="match status" value="1"/>
</dbReference>
<dbReference type="EMBL" id="QKTW01000022">
    <property type="protein sequence ID" value="PZF71887.1"/>
    <property type="molecule type" value="Genomic_DNA"/>
</dbReference>
<comment type="catalytic activity">
    <reaction evidence="4">
        <text>holo-[ACP] + malonyl-CoA = malonyl-[ACP] + CoA</text>
        <dbReference type="Rhea" id="RHEA:41792"/>
        <dbReference type="Rhea" id="RHEA-COMP:9623"/>
        <dbReference type="Rhea" id="RHEA-COMP:9685"/>
        <dbReference type="ChEBI" id="CHEBI:57287"/>
        <dbReference type="ChEBI" id="CHEBI:57384"/>
        <dbReference type="ChEBI" id="CHEBI:64479"/>
        <dbReference type="ChEBI" id="CHEBI:78449"/>
        <dbReference type="EC" id="2.3.1.39"/>
    </reaction>
</comment>
<keyword evidence="7" id="KW-1185">Reference proteome</keyword>
<dbReference type="GO" id="GO:0004314">
    <property type="term" value="F:[acyl-carrier-protein] S-malonyltransferase activity"/>
    <property type="evidence" value="ECO:0007669"/>
    <property type="project" value="UniProtKB-EC"/>
</dbReference>
<evidence type="ECO:0000256" key="2">
    <source>
        <dbReference type="ARBA" id="ARBA00022679"/>
    </source>
</evidence>
<dbReference type="InterPro" id="IPR014179">
    <property type="entry name" value="PfaD-like_TIM-barrel"/>
</dbReference>
<feature type="domain" description="Malonyl-CoA:ACP transacylase (MAT)" evidence="5">
    <location>
        <begin position="5"/>
        <end position="335"/>
    </location>
</feature>
<dbReference type="SUPFAM" id="SSF51412">
    <property type="entry name" value="Inosine monophosphate dehydrogenase (IMPDH)"/>
    <property type="match status" value="1"/>
</dbReference>
<dbReference type="InterPro" id="IPR001227">
    <property type="entry name" value="Ac_transferase_dom_sf"/>
</dbReference>
<dbReference type="InterPro" id="IPR004410">
    <property type="entry name" value="Malonyl_CoA-ACP_transAc_FabD"/>
</dbReference>
<dbReference type="OrthoDB" id="9805460at2"/>
<dbReference type="Gene3D" id="3.30.70.250">
    <property type="entry name" value="Malonyl-CoA ACP transacylase, ACP-binding"/>
    <property type="match status" value="1"/>
</dbReference>
<organism evidence="6 7">
    <name type="scientific">Taibaiella soli</name>
    <dbReference type="NCBI Taxonomy" id="1649169"/>
    <lineage>
        <taxon>Bacteria</taxon>
        <taxon>Pseudomonadati</taxon>
        <taxon>Bacteroidota</taxon>
        <taxon>Chitinophagia</taxon>
        <taxon>Chitinophagales</taxon>
        <taxon>Chitinophagaceae</taxon>
        <taxon>Taibaiella</taxon>
    </lineage>
</organism>
<dbReference type="SUPFAM" id="SSF55048">
    <property type="entry name" value="Probable ACP-binding domain of malonyl-CoA ACP transacylase"/>
    <property type="match status" value="1"/>
</dbReference>
<dbReference type="SUPFAM" id="SSF52151">
    <property type="entry name" value="FabD/lysophospholipase-like"/>
    <property type="match status" value="1"/>
</dbReference>
<dbReference type="NCBIfam" id="TIGR00128">
    <property type="entry name" value="fabD"/>
    <property type="match status" value="1"/>
</dbReference>
<dbReference type="AlphaFoldDB" id="A0A2W2B798"/>
<dbReference type="GO" id="GO:0005829">
    <property type="term" value="C:cytosol"/>
    <property type="evidence" value="ECO:0007669"/>
    <property type="project" value="TreeGrafter"/>
</dbReference>
<keyword evidence="3" id="KW-0012">Acyltransferase</keyword>